<reference evidence="1 2" key="1">
    <citation type="journal article" date="2011" name="Genome Biol.">
        <title>Genome sequence of the insect pathogenic fungus Cordyceps militaris, a valued traditional Chinese medicine.</title>
        <authorList>
            <person name="Zheng P."/>
            <person name="Xia Y."/>
            <person name="Xiao G."/>
            <person name="Xiong C."/>
            <person name="Hu X."/>
            <person name="Zhang S."/>
            <person name="Zheng H."/>
            <person name="Huang Y."/>
            <person name="Zhou Y."/>
            <person name="Wang S."/>
            <person name="Zhao G.P."/>
            <person name="Liu X."/>
            <person name="St Leger R.J."/>
            <person name="Wang C."/>
        </authorList>
    </citation>
    <scope>NUCLEOTIDE SEQUENCE [LARGE SCALE GENOMIC DNA]</scope>
    <source>
        <strain evidence="1 2">CM01</strain>
    </source>
</reference>
<dbReference type="GeneID" id="18166382"/>
<dbReference type="InParanoid" id="G3JEH4"/>
<organism evidence="1 2">
    <name type="scientific">Cordyceps militaris (strain CM01)</name>
    <name type="common">Caterpillar fungus</name>
    <dbReference type="NCBI Taxonomy" id="983644"/>
    <lineage>
        <taxon>Eukaryota</taxon>
        <taxon>Fungi</taxon>
        <taxon>Dikarya</taxon>
        <taxon>Ascomycota</taxon>
        <taxon>Pezizomycotina</taxon>
        <taxon>Sordariomycetes</taxon>
        <taxon>Hypocreomycetidae</taxon>
        <taxon>Hypocreales</taxon>
        <taxon>Cordycipitaceae</taxon>
        <taxon>Cordyceps</taxon>
    </lineage>
</organism>
<protein>
    <submittedName>
        <fullName evidence="1">Uncharacterized protein</fullName>
    </submittedName>
</protein>
<evidence type="ECO:0000313" key="2">
    <source>
        <dbReference type="Proteomes" id="UP000001610"/>
    </source>
</evidence>
<keyword evidence="2" id="KW-1185">Reference proteome</keyword>
<proteinExistence type="predicted"/>
<dbReference type="EMBL" id="JH126401">
    <property type="protein sequence ID" value="EGX92987.1"/>
    <property type="molecule type" value="Genomic_DNA"/>
</dbReference>
<dbReference type="KEGG" id="cmt:CCM_04359"/>
<name>G3JEH4_CORMM</name>
<dbReference type="Proteomes" id="UP000001610">
    <property type="component" value="Unassembled WGS sequence"/>
</dbReference>
<sequence>MLSTRQDDKSPCELSLACCTHQPMPAAAKIQCHVSGRIVHSLGKDAKNACRRDAKEARLPFKYTTLAMEGDSIWLVFI</sequence>
<accession>G3JEH4</accession>
<dbReference type="HOGENOM" id="CLU_2621952_0_0_1"/>
<dbReference type="VEuPathDB" id="FungiDB:CCM_04359"/>
<evidence type="ECO:0000313" key="1">
    <source>
        <dbReference type="EMBL" id="EGX92987.1"/>
    </source>
</evidence>
<dbReference type="AlphaFoldDB" id="G3JEH4"/>
<dbReference type="RefSeq" id="XP_006669570.1">
    <property type="nucleotide sequence ID" value="XM_006669507.1"/>
</dbReference>
<gene>
    <name evidence="1" type="ORF">CCM_04359</name>
</gene>